<dbReference type="InterPro" id="IPR015424">
    <property type="entry name" value="PyrdxlP-dep_Trfase"/>
</dbReference>
<reference evidence="8" key="1">
    <citation type="submission" date="2023-08" db="EMBL/GenBank/DDBJ databases">
        <authorList>
            <person name="Messyasz A."/>
            <person name="Mannisto M.K."/>
            <person name="Kerkhof L.J."/>
            <person name="Haggblom M."/>
        </authorList>
    </citation>
    <scope>NUCLEOTIDE SEQUENCE</scope>
    <source>
        <strain evidence="8">M8UP23</strain>
    </source>
</reference>
<dbReference type="Pfam" id="PF00155">
    <property type="entry name" value="Aminotran_1_2"/>
    <property type="match status" value="1"/>
</dbReference>
<evidence type="ECO:0000256" key="4">
    <source>
        <dbReference type="ARBA" id="ARBA00022679"/>
    </source>
</evidence>
<gene>
    <name evidence="8" type="ORF">RBB75_17950</name>
</gene>
<reference evidence="8" key="2">
    <citation type="journal article" date="2024" name="Environ. Microbiol.">
        <title>Genome analysis and description of Tunturibacter gen. nov. expands the diversity of Terriglobia in tundra soils.</title>
        <authorList>
            <person name="Messyasz A."/>
            <person name="Mannisto M.K."/>
            <person name="Kerkhof L.J."/>
            <person name="Haggblom M.M."/>
        </authorList>
    </citation>
    <scope>NUCLEOTIDE SEQUENCE</scope>
    <source>
        <strain evidence="8">M8UP23</strain>
    </source>
</reference>
<dbReference type="CDD" id="cd00609">
    <property type="entry name" value="AAT_like"/>
    <property type="match status" value="1"/>
</dbReference>
<dbReference type="InterPro" id="IPR004839">
    <property type="entry name" value="Aminotransferase_I/II_large"/>
</dbReference>
<accession>A0AAU7ZBD7</accession>
<evidence type="ECO:0000256" key="1">
    <source>
        <dbReference type="ARBA" id="ARBA00001933"/>
    </source>
</evidence>
<sequence length="396" mass="43097">MSYRFSARTGWDVGESGFAAAIREARAAGRKLVDLTVSNPTVCGFEYDAEAVLTPLASREAMTYDPDPRGMGFAREAVAGYYGGHGADVDPDSVVLTTSTSEGYGYLFRLLCDAGDEVLVAQPSYPLFDFLADLEDVRLRPYPLFYDYGWWIDFAELERRIGPRTKALVVVHPNNPTGHVTGAGERGRLEEICARHGLALIVDEVFLDYPLEVGVRLASFAVGPHPVLTFVLSGMSKIAGLPQMKVGWIVGLGPEGGPEGDRRQAMGRLEVVADTFLSVNAPMQRALPVWLAERRGIQAQILQRVRENLRLAVEGGVEVLKVEAGWSAILRLPQRHGVGDVAESLLREAGVIVHPGDFYGIGEAGRVVVSLLGSAEEFAEGISRIKRVTGWNHSSY</sequence>
<dbReference type="PANTHER" id="PTHR43488:SF2">
    <property type="entry name" value="GLUTAMATE-PYRUVATE AMINOTRANSFERASE ALAA"/>
    <property type="match status" value="1"/>
</dbReference>
<evidence type="ECO:0000256" key="6">
    <source>
        <dbReference type="ARBA" id="ARBA00026106"/>
    </source>
</evidence>
<keyword evidence="5" id="KW-0663">Pyridoxal phosphate</keyword>
<dbReference type="EMBL" id="CP132932">
    <property type="protein sequence ID" value="XCB26290.1"/>
    <property type="molecule type" value="Genomic_DNA"/>
</dbReference>
<dbReference type="RefSeq" id="WP_353068874.1">
    <property type="nucleotide sequence ID" value="NZ_CP132932.1"/>
</dbReference>
<dbReference type="KEGG" id="temp:RBB75_17950"/>
<dbReference type="InterPro" id="IPR051926">
    <property type="entry name" value="Ala_Aminotransferase"/>
</dbReference>
<name>A0AAU7ZBD7_9BACT</name>
<dbReference type="PANTHER" id="PTHR43488">
    <property type="entry name" value="GLUTAMATE-PYRUVATE AMINOTRANSFERASE ALAA"/>
    <property type="match status" value="1"/>
</dbReference>
<evidence type="ECO:0000256" key="5">
    <source>
        <dbReference type="ARBA" id="ARBA00022898"/>
    </source>
</evidence>
<organism evidence="8">
    <name type="scientific">Tunturiibacter empetritectus</name>
    <dbReference type="NCBI Taxonomy" id="3069691"/>
    <lineage>
        <taxon>Bacteria</taxon>
        <taxon>Pseudomonadati</taxon>
        <taxon>Acidobacteriota</taxon>
        <taxon>Terriglobia</taxon>
        <taxon>Terriglobales</taxon>
        <taxon>Acidobacteriaceae</taxon>
        <taxon>Tunturiibacter</taxon>
    </lineage>
</organism>
<dbReference type="GO" id="GO:0004021">
    <property type="term" value="F:L-alanine:2-oxoglutarate aminotransferase activity"/>
    <property type="evidence" value="ECO:0007669"/>
    <property type="project" value="UniProtKB-EC"/>
</dbReference>
<comment type="similarity">
    <text evidence="2">Belongs to the class-I pyridoxal-phosphate-dependent aminotransferase family.</text>
</comment>
<keyword evidence="4" id="KW-0808">Transferase</keyword>
<evidence type="ECO:0000256" key="2">
    <source>
        <dbReference type="ARBA" id="ARBA00007441"/>
    </source>
</evidence>
<protein>
    <recommendedName>
        <fullName evidence="6">alanine transaminase</fullName>
        <ecNumber evidence="6">2.6.1.2</ecNumber>
    </recommendedName>
</protein>
<dbReference type="SUPFAM" id="SSF53383">
    <property type="entry name" value="PLP-dependent transferases"/>
    <property type="match status" value="1"/>
</dbReference>
<dbReference type="InterPro" id="IPR015421">
    <property type="entry name" value="PyrdxlP-dep_Trfase_major"/>
</dbReference>
<evidence type="ECO:0000259" key="7">
    <source>
        <dbReference type="Pfam" id="PF00155"/>
    </source>
</evidence>
<dbReference type="EC" id="2.6.1.2" evidence="6"/>
<dbReference type="Gene3D" id="3.40.640.10">
    <property type="entry name" value="Type I PLP-dependent aspartate aminotransferase-like (Major domain)"/>
    <property type="match status" value="1"/>
</dbReference>
<proteinExistence type="inferred from homology"/>
<dbReference type="GO" id="GO:0030170">
    <property type="term" value="F:pyridoxal phosphate binding"/>
    <property type="evidence" value="ECO:0007669"/>
    <property type="project" value="InterPro"/>
</dbReference>
<comment type="cofactor">
    <cofactor evidence="1">
        <name>pyridoxal 5'-phosphate</name>
        <dbReference type="ChEBI" id="CHEBI:597326"/>
    </cofactor>
</comment>
<evidence type="ECO:0000313" key="8">
    <source>
        <dbReference type="EMBL" id="XCB26290.1"/>
    </source>
</evidence>
<dbReference type="AlphaFoldDB" id="A0AAU7ZBD7"/>
<keyword evidence="3 8" id="KW-0032">Aminotransferase</keyword>
<feature type="domain" description="Aminotransferase class I/classII large" evidence="7">
    <location>
        <begin position="66"/>
        <end position="385"/>
    </location>
</feature>
<evidence type="ECO:0000256" key="3">
    <source>
        <dbReference type="ARBA" id="ARBA00022576"/>
    </source>
</evidence>